<evidence type="ECO:0000256" key="2">
    <source>
        <dbReference type="ARBA" id="ARBA00035294"/>
    </source>
</evidence>
<sequence length="151" mass="17200">METESKKYEIAYLVSPDVPEEDVVRVAGVVTKLIADVEGTVRNITEPRKRRLTYPIKKARAAYFGITTFSAGKEAPAEIMKKLKFEKEILRALVVEEEIQPVRTSFRTHWQPAESGIPRREPSRKEETSLTAEEREAAIETIDKKLEEILG</sequence>
<evidence type="ECO:0000256" key="1">
    <source>
        <dbReference type="ARBA" id="ARBA00009512"/>
    </source>
</evidence>
<evidence type="ECO:0000256" key="4">
    <source>
        <dbReference type="SAM" id="MobiDB-lite"/>
    </source>
</evidence>
<dbReference type="NCBIfam" id="TIGR00166">
    <property type="entry name" value="S6"/>
    <property type="match status" value="1"/>
</dbReference>
<proteinExistence type="inferred from homology"/>
<dbReference type="InterPro" id="IPR035980">
    <property type="entry name" value="Ribosomal_bS6_sf"/>
</dbReference>
<dbReference type="Proteomes" id="UP000178710">
    <property type="component" value="Unassembled WGS sequence"/>
</dbReference>
<keyword evidence="3" id="KW-0699">rRNA-binding</keyword>
<dbReference type="GO" id="GO:0006412">
    <property type="term" value="P:translation"/>
    <property type="evidence" value="ECO:0007669"/>
    <property type="project" value="UniProtKB-UniRule"/>
</dbReference>
<organism evidence="5 6">
    <name type="scientific">Candidatus Sungbacteria bacterium RIFCSPHIGHO2_02_FULL_49_20</name>
    <dbReference type="NCBI Taxonomy" id="1802272"/>
    <lineage>
        <taxon>Bacteria</taxon>
        <taxon>Candidatus Sungiibacteriota</taxon>
    </lineage>
</organism>
<protein>
    <recommendedName>
        <fullName evidence="2 3">Small ribosomal subunit protein bS6</fullName>
    </recommendedName>
</protein>
<dbReference type="CDD" id="cd00473">
    <property type="entry name" value="bS6"/>
    <property type="match status" value="1"/>
</dbReference>
<keyword evidence="3" id="KW-0687">Ribonucleoprotein</keyword>
<keyword evidence="3 5" id="KW-0689">Ribosomal protein</keyword>
<comment type="function">
    <text evidence="3">Binds together with bS18 to 16S ribosomal RNA.</text>
</comment>
<evidence type="ECO:0000256" key="3">
    <source>
        <dbReference type="HAMAP-Rule" id="MF_00360"/>
    </source>
</evidence>
<dbReference type="SUPFAM" id="SSF54995">
    <property type="entry name" value="Ribosomal protein S6"/>
    <property type="match status" value="1"/>
</dbReference>
<dbReference type="InterPro" id="IPR020814">
    <property type="entry name" value="Ribosomal_S6_plastid/chlpt"/>
</dbReference>
<dbReference type="Pfam" id="PF01250">
    <property type="entry name" value="Ribosomal_S6"/>
    <property type="match status" value="1"/>
</dbReference>
<dbReference type="InterPro" id="IPR000529">
    <property type="entry name" value="Ribosomal_bS6"/>
</dbReference>
<dbReference type="GO" id="GO:1990904">
    <property type="term" value="C:ribonucleoprotein complex"/>
    <property type="evidence" value="ECO:0007669"/>
    <property type="project" value="UniProtKB-KW"/>
</dbReference>
<dbReference type="InterPro" id="IPR014717">
    <property type="entry name" value="Transl_elong_EF1B/ribsomal_bS6"/>
</dbReference>
<dbReference type="GO" id="GO:0003735">
    <property type="term" value="F:structural constituent of ribosome"/>
    <property type="evidence" value="ECO:0007669"/>
    <property type="project" value="InterPro"/>
</dbReference>
<name>A0A1G2KUI3_9BACT</name>
<comment type="similarity">
    <text evidence="1 3">Belongs to the bacterial ribosomal protein bS6 family.</text>
</comment>
<reference evidence="5 6" key="1">
    <citation type="journal article" date="2016" name="Nat. Commun.">
        <title>Thousands of microbial genomes shed light on interconnected biogeochemical processes in an aquifer system.</title>
        <authorList>
            <person name="Anantharaman K."/>
            <person name="Brown C.T."/>
            <person name="Hug L.A."/>
            <person name="Sharon I."/>
            <person name="Castelle C.J."/>
            <person name="Probst A.J."/>
            <person name="Thomas B.C."/>
            <person name="Singh A."/>
            <person name="Wilkins M.J."/>
            <person name="Karaoz U."/>
            <person name="Brodie E.L."/>
            <person name="Williams K.H."/>
            <person name="Hubbard S.S."/>
            <person name="Banfield J.F."/>
        </authorList>
    </citation>
    <scope>NUCLEOTIDE SEQUENCE [LARGE SCALE GENOMIC DNA]</scope>
</reference>
<evidence type="ECO:0000313" key="6">
    <source>
        <dbReference type="Proteomes" id="UP000178710"/>
    </source>
</evidence>
<dbReference type="AlphaFoldDB" id="A0A1G2KUI3"/>
<dbReference type="GO" id="GO:0005840">
    <property type="term" value="C:ribosome"/>
    <property type="evidence" value="ECO:0007669"/>
    <property type="project" value="UniProtKB-KW"/>
</dbReference>
<keyword evidence="3" id="KW-0694">RNA-binding</keyword>
<accession>A0A1G2KUI3</accession>
<dbReference type="PANTHER" id="PTHR21011">
    <property type="entry name" value="MITOCHONDRIAL 28S RIBOSOMAL PROTEIN S6"/>
    <property type="match status" value="1"/>
</dbReference>
<evidence type="ECO:0000313" key="5">
    <source>
        <dbReference type="EMBL" id="OHA02091.1"/>
    </source>
</evidence>
<dbReference type="EMBL" id="MHQK01000010">
    <property type="protein sequence ID" value="OHA02091.1"/>
    <property type="molecule type" value="Genomic_DNA"/>
</dbReference>
<feature type="region of interest" description="Disordered" evidence="4">
    <location>
        <begin position="106"/>
        <end position="136"/>
    </location>
</feature>
<comment type="caution">
    <text evidence="5">The sequence shown here is derived from an EMBL/GenBank/DDBJ whole genome shotgun (WGS) entry which is preliminary data.</text>
</comment>
<dbReference type="Gene3D" id="3.30.70.60">
    <property type="match status" value="1"/>
</dbReference>
<dbReference type="GO" id="GO:0070181">
    <property type="term" value="F:small ribosomal subunit rRNA binding"/>
    <property type="evidence" value="ECO:0007669"/>
    <property type="project" value="TreeGrafter"/>
</dbReference>
<dbReference type="HAMAP" id="MF_00360">
    <property type="entry name" value="Ribosomal_bS6"/>
    <property type="match status" value="1"/>
</dbReference>
<gene>
    <name evidence="3" type="primary">rpsF</name>
    <name evidence="5" type="ORF">A3C12_02555</name>
</gene>
<dbReference type="PANTHER" id="PTHR21011:SF1">
    <property type="entry name" value="SMALL RIBOSOMAL SUBUNIT PROTEIN BS6M"/>
    <property type="match status" value="1"/>
</dbReference>
<dbReference type="GO" id="GO:0005737">
    <property type="term" value="C:cytoplasm"/>
    <property type="evidence" value="ECO:0007669"/>
    <property type="project" value="UniProtKB-ARBA"/>
</dbReference>
<feature type="compositionally biased region" description="Basic and acidic residues" evidence="4">
    <location>
        <begin position="117"/>
        <end position="136"/>
    </location>
</feature>